<dbReference type="PANTHER" id="PTHR14440">
    <property type="entry name" value="DNA-DIRECTED RNA POLYMERASE I SUBUNIT RPA49"/>
    <property type="match status" value="1"/>
</dbReference>
<evidence type="ECO:0000256" key="1">
    <source>
        <dbReference type="ARBA" id="ARBA00004604"/>
    </source>
</evidence>
<dbReference type="GO" id="GO:0003677">
    <property type="term" value="F:DNA binding"/>
    <property type="evidence" value="ECO:0007669"/>
    <property type="project" value="InterPro"/>
</dbReference>
<comment type="subcellular location">
    <subcellularLocation>
        <location evidence="1">Nucleus</location>
        <location evidence="1">Nucleolus</location>
    </subcellularLocation>
</comment>
<evidence type="ECO:0000256" key="5">
    <source>
        <dbReference type="ARBA" id="ARBA00023242"/>
    </source>
</evidence>
<dbReference type="GO" id="GO:0006351">
    <property type="term" value="P:DNA-templated transcription"/>
    <property type="evidence" value="ECO:0007669"/>
    <property type="project" value="InterPro"/>
</dbReference>
<evidence type="ECO:0000313" key="8">
    <source>
        <dbReference type="Proteomes" id="UP000800200"/>
    </source>
</evidence>
<dbReference type="Pfam" id="PF06870">
    <property type="entry name" value="RNA_pol_I_A49"/>
    <property type="match status" value="1"/>
</dbReference>
<evidence type="ECO:0000256" key="3">
    <source>
        <dbReference type="ARBA" id="ARBA00022478"/>
    </source>
</evidence>
<dbReference type="Proteomes" id="UP000800200">
    <property type="component" value="Unassembled WGS sequence"/>
</dbReference>
<sequence>MSEKKRKRYDYGGEPASKKAAMASLPLKVRLKFVEGADVLGPVIASTPGLSFPSNISLKTYKKGSNSILPPGTSSPYELLLHSSDHPRLDYTAQEEKEGNSDSLLKDYVGVFDPATNELQLVEVHKVTVRSTLRSEMDELREEREQFAARKNTLTARRHALAMDFGSKKSKKAIADQYENSIARNRDGDPGDEAVASAVLQNMGKTTAAMPTKEDLQVTMDESRPRPKANGKADSVPDVYPIETVIGNEILTAIQVKDWVDAAERGEPVEVHSRYVAKRMLKLSKSKDITKLKALKFIQHCIDFNAALKSRGKGAKMVPLKEQLEAKLRVSGPIVNAIKRKFTSETNDMTRWHIDRLMTHVAAAALIVDNFEVDVNDLRDDLKLENKEIKQYFLEIGCRVNPPTEPERTKLKVTKAETINHSIAKLKLPLTFPKPPRAPKKRK</sequence>
<feature type="coiled-coil region" evidence="6">
    <location>
        <begin position="368"/>
        <end position="395"/>
    </location>
</feature>
<organism evidence="7 8">
    <name type="scientific">Zopfia rhizophila CBS 207.26</name>
    <dbReference type="NCBI Taxonomy" id="1314779"/>
    <lineage>
        <taxon>Eukaryota</taxon>
        <taxon>Fungi</taxon>
        <taxon>Dikarya</taxon>
        <taxon>Ascomycota</taxon>
        <taxon>Pezizomycotina</taxon>
        <taxon>Dothideomycetes</taxon>
        <taxon>Dothideomycetes incertae sedis</taxon>
        <taxon>Zopfiaceae</taxon>
        <taxon>Zopfia</taxon>
    </lineage>
</organism>
<dbReference type="OrthoDB" id="532500at2759"/>
<feature type="coiled-coil region" evidence="6">
    <location>
        <begin position="130"/>
        <end position="157"/>
    </location>
</feature>
<keyword evidence="4" id="KW-0804">Transcription</keyword>
<proteinExistence type="inferred from homology"/>
<keyword evidence="5" id="KW-0539">Nucleus</keyword>
<evidence type="ECO:0000256" key="6">
    <source>
        <dbReference type="SAM" id="Coils"/>
    </source>
</evidence>
<protein>
    <submittedName>
        <fullName evidence="7">DNA-directed RNA polymeras-like protein I 49 kDa polypeptide</fullName>
    </submittedName>
</protein>
<dbReference type="InterPro" id="IPR009668">
    <property type="entry name" value="RNA_pol-assoc_fac_A49-like"/>
</dbReference>
<accession>A0A6A6DS26</accession>
<keyword evidence="8" id="KW-1185">Reference proteome</keyword>
<dbReference type="GO" id="GO:0000428">
    <property type="term" value="C:DNA-directed RNA polymerase complex"/>
    <property type="evidence" value="ECO:0007669"/>
    <property type="project" value="UniProtKB-KW"/>
</dbReference>
<gene>
    <name evidence="7" type="ORF">K469DRAFT_740616</name>
</gene>
<comment type="similarity">
    <text evidence="2">Belongs to the eukaryotic RPA49/POLR1E RNA polymerase subunit family.</text>
</comment>
<reference evidence="7" key="1">
    <citation type="journal article" date="2020" name="Stud. Mycol.">
        <title>101 Dothideomycetes genomes: a test case for predicting lifestyles and emergence of pathogens.</title>
        <authorList>
            <person name="Haridas S."/>
            <person name="Albert R."/>
            <person name="Binder M."/>
            <person name="Bloem J."/>
            <person name="Labutti K."/>
            <person name="Salamov A."/>
            <person name="Andreopoulos B."/>
            <person name="Baker S."/>
            <person name="Barry K."/>
            <person name="Bills G."/>
            <person name="Bluhm B."/>
            <person name="Cannon C."/>
            <person name="Castanera R."/>
            <person name="Culley D."/>
            <person name="Daum C."/>
            <person name="Ezra D."/>
            <person name="Gonzalez J."/>
            <person name="Henrissat B."/>
            <person name="Kuo A."/>
            <person name="Liang C."/>
            <person name="Lipzen A."/>
            <person name="Lutzoni F."/>
            <person name="Magnuson J."/>
            <person name="Mondo S."/>
            <person name="Nolan M."/>
            <person name="Ohm R."/>
            <person name="Pangilinan J."/>
            <person name="Park H.-J."/>
            <person name="Ramirez L."/>
            <person name="Alfaro M."/>
            <person name="Sun H."/>
            <person name="Tritt A."/>
            <person name="Yoshinaga Y."/>
            <person name="Zwiers L.-H."/>
            <person name="Turgeon B."/>
            <person name="Goodwin S."/>
            <person name="Spatafora J."/>
            <person name="Crous P."/>
            <person name="Grigoriev I."/>
        </authorList>
    </citation>
    <scope>NUCLEOTIDE SEQUENCE</scope>
    <source>
        <strain evidence="7">CBS 207.26</strain>
    </source>
</reference>
<name>A0A6A6DS26_9PEZI</name>
<keyword evidence="3" id="KW-0240">DNA-directed RNA polymerase</keyword>
<dbReference type="AlphaFoldDB" id="A0A6A6DS26"/>
<dbReference type="GO" id="GO:0005730">
    <property type="term" value="C:nucleolus"/>
    <property type="evidence" value="ECO:0007669"/>
    <property type="project" value="UniProtKB-SubCell"/>
</dbReference>
<dbReference type="EMBL" id="ML994651">
    <property type="protein sequence ID" value="KAF2181665.1"/>
    <property type="molecule type" value="Genomic_DNA"/>
</dbReference>
<evidence type="ECO:0000256" key="4">
    <source>
        <dbReference type="ARBA" id="ARBA00023163"/>
    </source>
</evidence>
<evidence type="ECO:0000256" key="2">
    <source>
        <dbReference type="ARBA" id="ARBA00009430"/>
    </source>
</evidence>
<keyword evidence="6" id="KW-0175">Coiled coil</keyword>
<evidence type="ECO:0000313" key="7">
    <source>
        <dbReference type="EMBL" id="KAF2181665.1"/>
    </source>
</evidence>